<name>A0A8J3BX76_9ACTN</name>
<organism evidence="2 3">
    <name type="scientific">Mangrovihabitans endophyticus</name>
    <dbReference type="NCBI Taxonomy" id="1751298"/>
    <lineage>
        <taxon>Bacteria</taxon>
        <taxon>Bacillati</taxon>
        <taxon>Actinomycetota</taxon>
        <taxon>Actinomycetes</taxon>
        <taxon>Micromonosporales</taxon>
        <taxon>Micromonosporaceae</taxon>
        <taxon>Mangrovihabitans</taxon>
    </lineage>
</organism>
<accession>A0A8J3BX76</accession>
<evidence type="ECO:0000313" key="3">
    <source>
        <dbReference type="Proteomes" id="UP000656042"/>
    </source>
</evidence>
<dbReference type="Proteomes" id="UP000656042">
    <property type="component" value="Unassembled WGS sequence"/>
</dbReference>
<keyword evidence="1" id="KW-0472">Membrane</keyword>
<keyword evidence="3" id="KW-1185">Reference proteome</keyword>
<dbReference type="AlphaFoldDB" id="A0A8J3BX76"/>
<reference evidence="2" key="2">
    <citation type="submission" date="2020-09" db="EMBL/GenBank/DDBJ databases">
        <authorList>
            <person name="Sun Q."/>
            <person name="Zhou Y."/>
        </authorList>
    </citation>
    <scope>NUCLEOTIDE SEQUENCE</scope>
    <source>
        <strain evidence="2">CGMCC 4.7299</strain>
    </source>
</reference>
<keyword evidence="1" id="KW-0812">Transmembrane</keyword>
<dbReference type="RefSeq" id="WP_189078044.1">
    <property type="nucleotide sequence ID" value="NZ_BMMX01000002.1"/>
</dbReference>
<proteinExistence type="predicted"/>
<protein>
    <submittedName>
        <fullName evidence="2">Uncharacterized protein</fullName>
    </submittedName>
</protein>
<keyword evidence="1" id="KW-1133">Transmembrane helix</keyword>
<comment type="caution">
    <text evidence="2">The sequence shown here is derived from an EMBL/GenBank/DDBJ whole genome shotgun (WGS) entry which is preliminary data.</text>
</comment>
<evidence type="ECO:0000256" key="1">
    <source>
        <dbReference type="SAM" id="Phobius"/>
    </source>
</evidence>
<evidence type="ECO:0000313" key="2">
    <source>
        <dbReference type="EMBL" id="GGK79281.1"/>
    </source>
</evidence>
<dbReference type="EMBL" id="BMMX01000002">
    <property type="protein sequence ID" value="GGK79281.1"/>
    <property type="molecule type" value="Genomic_DNA"/>
</dbReference>
<feature type="transmembrane region" description="Helical" evidence="1">
    <location>
        <begin position="6"/>
        <end position="28"/>
    </location>
</feature>
<gene>
    <name evidence="2" type="ORF">GCM10012284_11620</name>
</gene>
<sequence>MAALETVLTTAGGALSAGVGVMLGAVLTRRAQDRHWLRDRQLAAYQDLLREYATFVMIMSRAYADRSGWEYDWACWSSALVSASLVAPAPVAEEIDRFSAAVGDFLRVAGDGRDPRTAPIDREEFDRIMRAPGRAQLALVNAIRLSMDRDAGMLTRWLGGSLSNQG</sequence>
<reference evidence="2" key="1">
    <citation type="journal article" date="2014" name="Int. J. Syst. Evol. Microbiol.">
        <title>Complete genome sequence of Corynebacterium casei LMG S-19264T (=DSM 44701T), isolated from a smear-ripened cheese.</title>
        <authorList>
            <consortium name="US DOE Joint Genome Institute (JGI-PGF)"/>
            <person name="Walter F."/>
            <person name="Albersmeier A."/>
            <person name="Kalinowski J."/>
            <person name="Ruckert C."/>
        </authorList>
    </citation>
    <scope>NUCLEOTIDE SEQUENCE</scope>
    <source>
        <strain evidence="2">CGMCC 4.7299</strain>
    </source>
</reference>